<dbReference type="InterPro" id="IPR006935">
    <property type="entry name" value="Helicase/UvrB_N"/>
</dbReference>
<keyword evidence="3" id="KW-0547">Nucleotide-binding</keyword>
<evidence type="ECO:0000313" key="4">
    <source>
        <dbReference type="Proteomes" id="UP001500621"/>
    </source>
</evidence>
<keyword evidence="4" id="KW-1185">Reference proteome</keyword>
<proteinExistence type="predicted"/>
<sequence>MRQGPEAFRALRYPHPLRRHQAEALDALDAAWAADRRRAWVVLPPGAGKTLVGCETIRRVGTRAVVLSPNSAIQGQWVRTWLDLADATGANPVTVGTDRELRADVVSLTYQSLAVFHGAADREREGVDEEEGPDGELGRLHPNGRALVESLRDAGPLTLVLDECHHLLEVWGRLLAEVLALLPQARVLGLTATPAATLTRSQQALVDELFGDVVHSSSIPAGVREGYLAPFAELAWLTPPAPAETAWLDEQATAFETFPATLLDPDLGSTSFRAWVQRHLATPGRFELRTGRQPDLAAALLRLGHAGHVDLPEDLRPPAGAEQLRRPPTADDWARLVDGWFDDVLAGSEHPADQAARDVVRGLLPVVGHQLTTHGARRVRTGVDRVLARSEAKSRAAVEIVRAEHRALGARMAMLVICDQEDGGAVRADLRGVLHPGAGSARFVLGLLLADPVVGELGALMVTGRTVAGAPATLDALRRRVDVDLELGEPDEHGVAELTAAPGVTGWNPRVWVRAATDHFLAGECRVLVGTRALLGEGWDAPKASGLVDLSSITSASAVTQTRGRTLRVDPLDPSKVAVNWTVVCLHDRHPQGDLDWQRLVAKHQGYVGVDATGDVVDGVARIHPSFSPHRTPSTDVCRYIDDTMLARVEQRSAIAVTWRVGEPYRDQLLVSVWLTPTTGADRLPETAETARPTPPVVRLTEDGLEGPGSTGWTPLQVLGTAVSVPGAGVGALSALGLGLGASGPVGIGLAAVVLGGWSSGLAAAHRVRRDRVRALRLAASRPPSLPRLAWVVADALHALGRVGEGATAVEWHRAEDGSTRIRLEPSSADPLVARRESELFATVLAEAVAPVHHESSLLSRPVSVDGREVDGTAEHPVPPSLGGTRAAAVAFEEAWRHWVSGARLTASAVVPGTNPCAALSVQRLTWR</sequence>
<dbReference type="InterPro" id="IPR027417">
    <property type="entry name" value="P-loop_NTPase"/>
</dbReference>
<gene>
    <name evidence="3" type="ORF">GCM10023226_42800</name>
</gene>
<protein>
    <submittedName>
        <fullName evidence="3">DEAD/DEAH box helicase family protein</fullName>
    </submittedName>
</protein>
<comment type="caution">
    <text evidence="3">The sequence shown here is derived from an EMBL/GenBank/DDBJ whole genome shotgun (WGS) entry which is preliminary data.</text>
</comment>
<accession>A0ABP8X374</accession>
<evidence type="ECO:0000259" key="2">
    <source>
        <dbReference type="PROSITE" id="PS51192"/>
    </source>
</evidence>
<dbReference type="InterPro" id="IPR050742">
    <property type="entry name" value="Helicase_Restrict-Modif_Enz"/>
</dbReference>
<name>A0ABP8X374_9ACTN</name>
<dbReference type="RefSeq" id="WP_345272405.1">
    <property type="nucleotide sequence ID" value="NZ_BAABIM010000005.1"/>
</dbReference>
<keyword evidence="3" id="KW-0378">Hydrolase</keyword>
<dbReference type="CDD" id="cd18785">
    <property type="entry name" value="SF2_C"/>
    <property type="match status" value="1"/>
</dbReference>
<dbReference type="Proteomes" id="UP001500621">
    <property type="component" value="Unassembled WGS sequence"/>
</dbReference>
<dbReference type="PANTHER" id="PTHR47396">
    <property type="entry name" value="TYPE I RESTRICTION ENZYME ECOKI R PROTEIN"/>
    <property type="match status" value="1"/>
</dbReference>
<dbReference type="PROSITE" id="PS51192">
    <property type="entry name" value="HELICASE_ATP_BIND_1"/>
    <property type="match status" value="1"/>
</dbReference>
<dbReference type="PANTHER" id="PTHR47396:SF1">
    <property type="entry name" value="ATP-DEPENDENT HELICASE IRC3-RELATED"/>
    <property type="match status" value="1"/>
</dbReference>
<evidence type="ECO:0000313" key="3">
    <source>
        <dbReference type="EMBL" id="GAA4699443.1"/>
    </source>
</evidence>
<feature type="domain" description="Helicase ATP-binding" evidence="2">
    <location>
        <begin position="30"/>
        <end position="212"/>
    </location>
</feature>
<keyword evidence="3" id="KW-0067">ATP-binding</keyword>
<dbReference type="SMART" id="SM00487">
    <property type="entry name" value="DEXDc"/>
    <property type="match status" value="1"/>
</dbReference>
<dbReference type="GO" id="GO:0004386">
    <property type="term" value="F:helicase activity"/>
    <property type="evidence" value="ECO:0007669"/>
    <property type="project" value="UniProtKB-KW"/>
</dbReference>
<keyword evidence="3" id="KW-0347">Helicase</keyword>
<evidence type="ECO:0000256" key="1">
    <source>
        <dbReference type="SAM" id="MobiDB-lite"/>
    </source>
</evidence>
<reference evidence="4" key="1">
    <citation type="journal article" date="2019" name="Int. J. Syst. Evol. Microbiol.">
        <title>The Global Catalogue of Microorganisms (GCM) 10K type strain sequencing project: providing services to taxonomists for standard genome sequencing and annotation.</title>
        <authorList>
            <consortium name="The Broad Institute Genomics Platform"/>
            <consortium name="The Broad Institute Genome Sequencing Center for Infectious Disease"/>
            <person name="Wu L."/>
            <person name="Ma J."/>
        </authorList>
    </citation>
    <scope>NUCLEOTIDE SEQUENCE [LARGE SCALE GENOMIC DNA]</scope>
    <source>
        <strain evidence="4">JCM 18127</strain>
    </source>
</reference>
<dbReference type="Pfam" id="PF04851">
    <property type="entry name" value="ResIII"/>
    <property type="match status" value="1"/>
</dbReference>
<organism evidence="3 4">
    <name type="scientific">Nocardioides nanhaiensis</name>
    <dbReference type="NCBI Taxonomy" id="1476871"/>
    <lineage>
        <taxon>Bacteria</taxon>
        <taxon>Bacillati</taxon>
        <taxon>Actinomycetota</taxon>
        <taxon>Actinomycetes</taxon>
        <taxon>Propionibacteriales</taxon>
        <taxon>Nocardioidaceae</taxon>
        <taxon>Nocardioides</taxon>
    </lineage>
</organism>
<dbReference type="EMBL" id="BAABIM010000005">
    <property type="protein sequence ID" value="GAA4699443.1"/>
    <property type="molecule type" value="Genomic_DNA"/>
</dbReference>
<dbReference type="SUPFAM" id="SSF52540">
    <property type="entry name" value="P-loop containing nucleoside triphosphate hydrolases"/>
    <property type="match status" value="2"/>
</dbReference>
<dbReference type="InterPro" id="IPR014001">
    <property type="entry name" value="Helicase_ATP-bd"/>
</dbReference>
<feature type="region of interest" description="Disordered" evidence="1">
    <location>
        <begin position="121"/>
        <end position="141"/>
    </location>
</feature>
<dbReference type="Gene3D" id="3.40.50.300">
    <property type="entry name" value="P-loop containing nucleotide triphosphate hydrolases"/>
    <property type="match status" value="2"/>
</dbReference>